<proteinExistence type="predicted"/>
<keyword evidence="2" id="KW-1185">Reference proteome</keyword>
<accession>A0ACB9M931</accession>
<reference evidence="2" key="1">
    <citation type="journal article" date="2023" name="Front. Plant Sci.">
        <title>Chromosomal-level genome assembly of Melastoma candidum provides insights into trichome evolution.</title>
        <authorList>
            <person name="Zhong Y."/>
            <person name="Wu W."/>
            <person name="Sun C."/>
            <person name="Zou P."/>
            <person name="Liu Y."/>
            <person name="Dai S."/>
            <person name="Zhou R."/>
        </authorList>
    </citation>
    <scope>NUCLEOTIDE SEQUENCE [LARGE SCALE GENOMIC DNA]</scope>
</reference>
<dbReference type="EMBL" id="CM042889">
    <property type="protein sequence ID" value="KAI4320788.1"/>
    <property type="molecule type" value="Genomic_DNA"/>
</dbReference>
<evidence type="ECO:0000313" key="2">
    <source>
        <dbReference type="Proteomes" id="UP001057402"/>
    </source>
</evidence>
<organism evidence="1 2">
    <name type="scientific">Melastoma candidum</name>
    <dbReference type="NCBI Taxonomy" id="119954"/>
    <lineage>
        <taxon>Eukaryota</taxon>
        <taxon>Viridiplantae</taxon>
        <taxon>Streptophyta</taxon>
        <taxon>Embryophyta</taxon>
        <taxon>Tracheophyta</taxon>
        <taxon>Spermatophyta</taxon>
        <taxon>Magnoliopsida</taxon>
        <taxon>eudicotyledons</taxon>
        <taxon>Gunneridae</taxon>
        <taxon>Pentapetalae</taxon>
        <taxon>rosids</taxon>
        <taxon>malvids</taxon>
        <taxon>Myrtales</taxon>
        <taxon>Melastomataceae</taxon>
        <taxon>Melastomatoideae</taxon>
        <taxon>Melastomateae</taxon>
        <taxon>Melastoma</taxon>
    </lineage>
</organism>
<dbReference type="Proteomes" id="UP001057402">
    <property type="component" value="Chromosome 10"/>
</dbReference>
<sequence>MGFGQIVKRKRKGRPRKSDPSRTAPSPPPGSSASVRRSLRRRNVRYSGFIDFDDFVESDEEEDVGAASAPDEEEEEESEMGMVRKRKNTGREDDDGMEEDCVEDEYGGSGKELRVCWLRIGFVLAGVTLSLSARPLDGGWKGNPKGHESPPGGPPHSSSNVPLPDRTTLQLILDKLQKKDIYGVYAEPVDPEELPDYHDIIEKPMDFSTVRKKLANGSYVTLSQFESDVFLICTNAMQYNAPDTVYHKQARSIEELGRKKFLKLRIKYERSLKEAKMEQRLENDQESSEKDLRSEEGVKSNLSTKKLVKKPLPRSTQEPVSSDFSGGAMPATTGDLPRNSAANRGGYDERHSINEGLMDGNVASAENFADKAEELSMGRGFSSRLGQKPSVHDENHQATYTMLNQPEVPSNSIFTTFEGEIRELVAVRPQAEYSYARSLARFAGSLGPIAWKVASKRIQQSLPSDCKFGRGWVMEYEPVSNPIIFTPETLWGFPWTAKPLSHNVRPRKEVLPFKVLPSSKTSAREATHPANFHCNSLGSFGPPTMKNHHVPIARSSNQAQPKTKGVKQFELNSLPSMPHDNGVIHVPEKKSSVSTRVAHLKTRESTTVGVNNTRPEIWESVVLRSRETATVSDNAGQVLHFTQLGSNGVPKKVPKRKAPKNGLDSRKTISPCSGVTSKLPVLPFYFPQPDEGLSDPVQIVRMLSEKGLGQQTLSSPVDNQQVMQRTPSIVTDASSNITGSWITIGAGGIKPPKQNLEAQKVQSISPLQCHLSPQQAASIRGSEFLVPSGTQFQAGKNGLPFHGLIQSPSIASNEVRLHPQATFSPRTIPADFSRLQAHSLWRGAATPSPPARPGPKQDTLPPDLNIGFQSSSTPVTQSPGVKVDSQQPDLALQL</sequence>
<gene>
    <name evidence="1" type="ORF">MLD38_034233</name>
</gene>
<evidence type="ECO:0000313" key="1">
    <source>
        <dbReference type="EMBL" id="KAI4320788.1"/>
    </source>
</evidence>
<protein>
    <submittedName>
        <fullName evidence="1">Uncharacterized protein</fullName>
    </submittedName>
</protein>
<name>A0ACB9M931_9MYRT</name>
<comment type="caution">
    <text evidence="1">The sequence shown here is derived from an EMBL/GenBank/DDBJ whole genome shotgun (WGS) entry which is preliminary data.</text>
</comment>